<sequence length="578" mass="65120">MSKQRIPLVIPATDSTEIPTISDSSQSSRQGSSSTERQLLPTGRVVRRHALHDAEILRQAPATRRIDFVSQLPFELVSSLILPDVLSLPYYHAFPYLQVCKRWRQRVLQSSQLHYKSFYQLTQGDMNLMVAYAPYLYKIEFGSPAPLPMNFFAKFTRLQSLSLTLSSENDMHSLYHLLKPIEHALKELCILVSQSISYMEICLSEILQRFPNIEMFSSNHLNLAGLIARPHHKVKKLELNSVKQPLGSQDVITLLERFPSLEHLVLPRCQDSSPLAIMDQYCPALGSLSYMMTGPPGPLLFGEPAINTAGFHTLNIAAGDNFNVQHLIHLLKAHCDTLVNFHLQDKINHQSNMTHFLPEQGAVFKKLNKLSFYPHEANDGSALVQWILKRVPNVSEIQVTKCNIDDKDVYEAMKHAKDIKSLSFALPSPSLIHLLEYHATLGHQSSLNSLSIDINFSGEHSARVLNAVARLSNLRDLFLQLRGAVLGDEFVAFIENMARGCPSLEELIMESPVEFPPSIIAKFPLYPNLQELTLGSPNIWDECLLQLFKCPSLSALFIDRENMQDHVAAELVELTGEE</sequence>
<dbReference type="InterPro" id="IPR032675">
    <property type="entry name" value="LRR_dom_sf"/>
</dbReference>
<dbReference type="PANTHER" id="PTHR38926:SF72">
    <property type="entry name" value="IM:7136021-RELATED"/>
    <property type="match status" value="1"/>
</dbReference>
<gene>
    <name evidence="2" type="ORF">LRAMOSA08964</name>
</gene>
<protein>
    <recommendedName>
        <fullName evidence="3">F-box domain-containing protein</fullName>
    </recommendedName>
</protein>
<feature type="region of interest" description="Disordered" evidence="1">
    <location>
        <begin position="17"/>
        <end position="39"/>
    </location>
</feature>
<dbReference type="SUPFAM" id="SSF52047">
    <property type="entry name" value="RNI-like"/>
    <property type="match status" value="1"/>
</dbReference>
<accession>A0A077WFN3</accession>
<feature type="compositionally biased region" description="Low complexity" evidence="1">
    <location>
        <begin position="22"/>
        <end position="34"/>
    </location>
</feature>
<dbReference type="EMBL" id="LK023320">
    <property type="protein sequence ID" value="CDS06436.1"/>
    <property type="molecule type" value="Genomic_DNA"/>
</dbReference>
<organism evidence="2">
    <name type="scientific">Lichtheimia ramosa</name>
    <dbReference type="NCBI Taxonomy" id="688394"/>
    <lineage>
        <taxon>Eukaryota</taxon>
        <taxon>Fungi</taxon>
        <taxon>Fungi incertae sedis</taxon>
        <taxon>Mucoromycota</taxon>
        <taxon>Mucoromycotina</taxon>
        <taxon>Mucoromycetes</taxon>
        <taxon>Mucorales</taxon>
        <taxon>Lichtheimiaceae</taxon>
        <taxon>Lichtheimia</taxon>
    </lineage>
</organism>
<dbReference type="PANTHER" id="PTHR38926">
    <property type="entry name" value="F-BOX DOMAIN CONTAINING PROTEIN, EXPRESSED"/>
    <property type="match status" value="1"/>
</dbReference>
<proteinExistence type="predicted"/>
<name>A0A077WFN3_9FUNG</name>
<evidence type="ECO:0000256" key="1">
    <source>
        <dbReference type="SAM" id="MobiDB-lite"/>
    </source>
</evidence>
<dbReference type="Gene3D" id="3.80.10.10">
    <property type="entry name" value="Ribonuclease Inhibitor"/>
    <property type="match status" value="2"/>
</dbReference>
<dbReference type="OrthoDB" id="2298875at2759"/>
<dbReference type="AlphaFoldDB" id="A0A077WFN3"/>
<reference evidence="2" key="1">
    <citation type="journal article" date="2014" name="Genome Announc.">
        <title>De novo whole-genome sequence and genome annotation of Lichtheimia ramosa.</title>
        <authorList>
            <person name="Linde J."/>
            <person name="Schwartze V."/>
            <person name="Binder U."/>
            <person name="Lass-Florl C."/>
            <person name="Voigt K."/>
            <person name="Horn F."/>
        </authorList>
    </citation>
    <scope>NUCLEOTIDE SEQUENCE</scope>
    <source>
        <strain evidence="2">JMRC FSU:6197</strain>
    </source>
</reference>
<evidence type="ECO:0008006" key="3">
    <source>
        <dbReference type="Google" id="ProtNLM"/>
    </source>
</evidence>
<evidence type="ECO:0000313" key="2">
    <source>
        <dbReference type="EMBL" id="CDS06436.1"/>
    </source>
</evidence>